<sequence>MPFRLVSLLRTALLTCITLMLVFSVMGRSTPSHDMNALAQTTYQQHMMADAHDLDADHSHDMLEDDLQISGHLHGHNSADHSHEAPAEPVFTRLVITAEVGKHSALPIKSLRFDLASRLERPPRFFLL</sequence>
<dbReference type="Proteomes" id="UP000183371">
    <property type="component" value="Unassembled WGS sequence"/>
</dbReference>
<gene>
    <name evidence="1" type="ORF">SAMN05444141_108193</name>
</gene>
<protein>
    <submittedName>
        <fullName evidence="1">Uncharacterized protein</fullName>
    </submittedName>
</protein>
<evidence type="ECO:0000313" key="1">
    <source>
        <dbReference type="EMBL" id="SFU09792.1"/>
    </source>
</evidence>
<accession>A0A1I7DDK8</accession>
<dbReference type="EMBL" id="FPBD01000008">
    <property type="protein sequence ID" value="SFU09792.1"/>
    <property type="molecule type" value="Genomic_DNA"/>
</dbReference>
<dbReference type="AlphaFoldDB" id="A0A1I7DDK8"/>
<evidence type="ECO:0000313" key="2">
    <source>
        <dbReference type="Proteomes" id="UP000183371"/>
    </source>
</evidence>
<proteinExistence type="predicted"/>
<name>A0A1I7DDK8_9HYPH</name>
<organism evidence="1 2">
    <name type="scientific">Pseudovibrio denitrificans</name>
    <dbReference type="NCBI Taxonomy" id="258256"/>
    <lineage>
        <taxon>Bacteria</taxon>
        <taxon>Pseudomonadati</taxon>
        <taxon>Pseudomonadota</taxon>
        <taxon>Alphaproteobacteria</taxon>
        <taxon>Hyphomicrobiales</taxon>
        <taxon>Stappiaceae</taxon>
        <taxon>Pseudovibrio</taxon>
    </lineage>
</organism>
<dbReference type="RefSeq" id="WP_208609195.1">
    <property type="nucleotide sequence ID" value="NZ_FPBD01000008.1"/>
</dbReference>
<keyword evidence="2" id="KW-1185">Reference proteome</keyword>
<reference evidence="2" key="1">
    <citation type="submission" date="2016-10" db="EMBL/GenBank/DDBJ databases">
        <authorList>
            <person name="Varghese N."/>
            <person name="Submissions S."/>
        </authorList>
    </citation>
    <scope>NUCLEOTIDE SEQUENCE [LARGE SCALE GENOMIC DNA]</scope>
    <source>
        <strain evidence="2">DSM 17465</strain>
    </source>
</reference>